<evidence type="ECO:0000313" key="4">
    <source>
        <dbReference type="EMBL" id="VYU04904.1"/>
    </source>
</evidence>
<feature type="compositionally biased region" description="Basic and acidic residues" evidence="2">
    <location>
        <begin position="328"/>
        <end position="340"/>
    </location>
</feature>
<feature type="compositionally biased region" description="Gly residues" evidence="2">
    <location>
        <begin position="341"/>
        <end position="362"/>
    </location>
</feature>
<keyword evidence="1" id="KW-0175">Coiled coil</keyword>
<dbReference type="SUPFAM" id="SSF53335">
    <property type="entry name" value="S-adenosyl-L-methionine-dependent methyltransferases"/>
    <property type="match status" value="1"/>
</dbReference>
<dbReference type="Gene3D" id="3.40.50.150">
    <property type="entry name" value="Vaccinia Virus protein VP39"/>
    <property type="match status" value="1"/>
</dbReference>
<name>A0A6N3BP17_FLAPL</name>
<dbReference type="Pfam" id="PF00271">
    <property type="entry name" value="Helicase_C"/>
    <property type="match status" value="1"/>
</dbReference>
<evidence type="ECO:0000256" key="2">
    <source>
        <dbReference type="SAM" id="MobiDB-lite"/>
    </source>
</evidence>
<feature type="region of interest" description="Disordered" evidence="2">
    <location>
        <begin position="1470"/>
        <end position="1505"/>
    </location>
</feature>
<dbReference type="PANTHER" id="PTHR41313">
    <property type="entry name" value="ADENINE-SPECIFIC METHYLTRANSFERASE"/>
    <property type="match status" value="1"/>
</dbReference>
<feature type="compositionally biased region" description="Basic and acidic residues" evidence="2">
    <location>
        <begin position="1305"/>
        <end position="1321"/>
    </location>
</feature>
<dbReference type="SUPFAM" id="SSF52540">
    <property type="entry name" value="P-loop containing nucleoside triphosphate hydrolases"/>
    <property type="match status" value="2"/>
</dbReference>
<dbReference type="InterPro" id="IPR014001">
    <property type="entry name" value="Helicase_ATP-bd"/>
</dbReference>
<dbReference type="PRINTS" id="PR00507">
    <property type="entry name" value="N12N6MTFRASE"/>
</dbReference>
<feature type="region of interest" description="Disordered" evidence="2">
    <location>
        <begin position="254"/>
        <end position="302"/>
    </location>
</feature>
<feature type="compositionally biased region" description="Basic and acidic residues" evidence="2">
    <location>
        <begin position="1395"/>
        <end position="1419"/>
    </location>
</feature>
<dbReference type="SMART" id="SM00487">
    <property type="entry name" value="DEXDc"/>
    <property type="match status" value="1"/>
</dbReference>
<feature type="region of interest" description="Disordered" evidence="2">
    <location>
        <begin position="1302"/>
        <end position="1321"/>
    </location>
</feature>
<dbReference type="Pfam" id="PF04851">
    <property type="entry name" value="ResIII"/>
    <property type="match status" value="1"/>
</dbReference>
<gene>
    <name evidence="4" type="primary">rapA_1</name>
    <name evidence="4" type="ORF">FPLFYP42_01196</name>
</gene>
<dbReference type="InterPro" id="IPR052933">
    <property type="entry name" value="DNA_Protect_Modify"/>
</dbReference>
<dbReference type="SMART" id="SM00490">
    <property type="entry name" value="HELICc"/>
    <property type="match status" value="1"/>
</dbReference>
<dbReference type="InterPro" id="IPR006935">
    <property type="entry name" value="Helicase/UvrB_N"/>
</dbReference>
<feature type="coiled-coil region" evidence="1">
    <location>
        <begin position="3040"/>
        <end position="3074"/>
    </location>
</feature>
<feature type="compositionally biased region" description="Low complexity" evidence="2">
    <location>
        <begin position="1052"/>
        <end position="1063"/>
    </location>
</feature>
<dbReference type="PROSITE" id="PS51194">
    <property type="entry name" value="HELICASE_CTER"/>
    <property type="match status" value="1"/>
</dbReference>
<feature type="compositionally biased region" description="Basic and acidic residues" evidence="2">
    <location>
        <begin position="264"/>
        <end position="280"/>
    </location>
</feature>
<proteinExistence type="predicted"/>
<organism evidence="4">
    <name type="scientific">Flavonifractor plautii</name>
    <name type="common">Fusobacterium plautii</name>
    <dbReference type="NCBI Taxonomy" id="292800"/>
    <lineage>
        <taxon>Bacteria</taxon>
        <taxon>Bacillati</taxon>
        <taxon>Bacillota</taxon>
        <taxon>Clostridia</taxon>
        <taxon>Eubacteriales</taxon>
        <taxon>Oscillospiraceae</taxon>
        <taxon>Flavonifractor</taxon>
    </lineage>
</organism>
<dbReference type="InterPro" id="IPR029063">
    <property type="entry name" value="SAM-dependent_MTases_sf"/>
</dbReference>
<reference evidence="4" key="1">
    <citation type="submission" date="2019-11" db="EMBL/GenBank/DDBJ databases">
        <authorList>
            <person name="Feng L."/>
        </authorList>
    </citation>
    <scope>NUCLEOTIDE SEQUENCE</scope>
    <source>
        <strain evidence="4">FplautiiLFYP42</strain>
    </source>
</reference>
<dbReference type="GO" id="GO:0016787">
    <property type="term" value="F:hydrolase activity"/>
    <property type="evidence" value="ECO:0007669"/>
    <property type="project" value="InterPro"/>
</dbReference>
<feature type="region of interest" description="Disordered" evidence="2">
    <location>
        <begin position="776"/>
        <end position="795"/>
    </location>
</feature>
<dbReference type="PANTHER" id="PTHR41313:SF1">
    <property type="entry name" value="DNA METHYLASE ADENINE-SPECIFIC DOMAIN-CONTAINING PROTEIN"/>
    <property type="match status" value="1"/>
</dbReference>
<dbReference type="InterPro" id="IPR027417">
    <property type="entry name" value="P-loop_NTPase"/>
</dbReference>
<dbReference type="GO" id="GO:0003677">
    <property type="term" value="F:DNA binding"/>
    <property type="evidence" value="ECO:0007669"/>
    <property type="project" value="InterPro"/>
</dbReference>
<dbReference type="GO" id="GO:0005524">
    <property type="term" value="F:ATP binding"/>
    <property type="evidence" value="ECO:0007669"/>
    <property type="project" value="InterPro"/>
</dbReference>
<accession>A0A6N3BP17</accession>
<sequence length="3129" mass="352425">MAKKLDSIVELAAQKTREISANSGNYMAFLTTAAHNFKYNFRDQLLIYAQKPDATACAQIDFWNKHGRYVNQGTRGIALLVDTDRGYKLRYVFDMSDTNSRQGRTIPIWKMEPRYEDAVIEALENSYGEFPDRSGLAACLLETAKVIVEDNFGDYLTELRGIKEGSLLEELDDLSTEAWFKGLVESSVAFIMLTRCGIDPMDYFSGEDFAHVYDFDTPETLSILGGAVSDIAEMPLREIASTVLSMYRAEQRENRTFAQTPNRPYHDSRTKQERSIEHGTDISNRGRLPSAQSGSAGGPEGRKIWDAAAQLPSDPQERLLHGDAPQRQAERPSGEDRPAGHGDGGAVDGADGAGAGRDGGAEGQRSDEVGGPDEQHPGSRGGSGADRAGLRGHISGPLIAGEELPQAPVDGTSATAGLQNSHHDFDARTDIPYYHEDSEKQELLRISDALKDHRTEIAAFFEAHEGRKERGDFIKGFFDNTYVEKILSNGQRAGYRAWDDVLNLWRGTYLSREKEEFLRWPHVADTIYGMILLHQWLDPDERPLPSEAEQVSLIEQAEAEKASAFILPQEAIDYVLCGRYSPSKLRIYDQYQKQESRQENAKFLKVEYGVGSYSNAIPSSGFRVDHDSTGITISRDYGDPDGKFLLTWAKVEKRIGELIAAGRYLNRAEKEHYPQYRAQVEQRKARWDIAAEICSIIDDYVDFKTRTGETDPYKELLLARTCANSFRIGEKKCYVLSGDNLFVLPTLRNAMQTIIRDKTHLTERCEAVLADLSGPLATPLEPTEEELNPPPPPKKEYRLTLGVTVYLGAQEYELLAYNEQTVRLYDPTFPIFNKELPREEFDRLLAENPLNDRLLQVAENAAPVADAEEPDAGESPDAPLPVGRIDFLGTNGSVGESVEYTGAEEFVAAIKEENHAGAPMRIVLYRDGQGQTIPQDFLAELDPPPQGFQVIDMAQAQLGRAKWLINAYCMEVFEQEADFSDLSHVPLAFSSTSDSAHTVEISVDLVSFRLSYLVDGSEAASIQCAGFHDLNELLANLDFDEMVAFAEEEYNKQQTQKKQTEVQQTEDDPFPEIDPAAIRRTLAERGIVDGKVIDPDKLNADPFIQRVMADAEQASARAPQSDERFSPIETENGYAVWDNIRDEIYVDDEGVSEEFTSRWQAEEYARQLNQVNPLARYYGEGETILIRQYPNGQYYVQYCYDDQDNTVYATAGGFDTFEQAEAALYTHRPQAKKDPIAAQDLAYRQAAEYWSGDEHLVIFREPNGTFCNQYGFISGRVTPTTGSFAKLEEAEKQLYADRPLAQKVQAREKPPAHAPADRDEAEHRYQVVVYHHLENGMDEKLEYATPEEAEQAARGYLEGTMEPDGFAYEGAAVYDLLEKKWLRVIGDFPTPEPPAAKEEQPPPPREDTETAASDRDLLGKEITLEGRRFRVEKIDEDGRASLRDLTFEGAVGFPIERVEHISVIRRLMGPAEKTAGPGKGAESSADGHDQGGKEPTLAPPQPQRRARVSPFVLHPEVPNADRHEYRITDDALGGGTPGERFNNNVRAIRLLKRLEAEDRLATPEEQEVLARYVGWGGLADCFDERHSKYAELKALLTEEEYAAARESTLTAFYTPPVVIRSIYQALTNMGFQTGNLLEPSCGIGNFIGMRPEALADSKIYGVELDGISGRIAQQLYQQSSIAVQGFEKTDLPDSFFDAAIGNVPFGSFKVIDKRYDRYNFLIHDYFFARTLDKVRPGGVIAFVTSKGTMDKDTPTVRKYLAQRADLLGAIRLPNNTFKDAAGTDVTSDILFLQKRDALSSEEPDWVHLNTDANGLKMNQYFIDHSEMVMGEMREISGPYGPETACLPIEGRDLEDQLAVAIQSIQGSITEYVMDDPETEGEDKSIPADPEVRNFSYTIVDGKVYYRENSRMNPIEVSVTAANRIKGLIGIRDCVRTLIEYQTEDWPDQDIQAQQRKLNALYDAFVDKYGRINSRANSSVFSMDSAYFLLTSLEVLDDERNFVRKADMFIKRTIKQRITITHVDTASEALAVSLAEKAKVDMDYMAELTGKTEQEVYADLTGVIFLNPMHGYGGGSEEKYLTADEYLSGNVREKLEWAKRSAELYPEDYTAHVQALERVQPVDLTASEIAVRLGATWLPTEVIDQFIYELFGTSPRSQRMIRSHYSQHTGAWNIESKFADRGNVKAENTYGTTRVNGYKIIEETLNLRDLRIFDYVEDEHGNRVPILNKKETAIAQGKQQLIKQAFQDWIWKDPARRERLTRLYNDKFNSIRPREYDGSHLKFVGINPEITLRPHQVNAIAHILYGGNTLLAHVVGAGKTFEMVAAAQESKRLGLCQKSLFVVPNHLTEQWASEYLQLYPSANILVATRKDFETKNRKRFCGRIATGDYDAIIIGHSQFEKIPVSVERQRYLLEQQRSEVLNGIAELKANHGERFSIKQMERTKKSIDAKLAKLNDQSRKDDVVTFEELGIDRLFVDEAHYYKNLAAFSKMRNVGGISQTEAQKSSDLYMKCRYLDELTGGRGVVFATGTPISNTMVEMYTMQKYLQYHTLEEHGLLNFDAWASTFGETVTAIELAPEGTGYRAKTRFSRFYNLPELMSMFKEVADIQTADMLNLPVPKANYHNIVLKPSEQQKEMVAALGQRAEKVRNRMVDSTEDNMLLITNDGRKLALDQRLLNPLLPDSDTSKINACAGDVFDIWQRTADQRSAQMVFCDLSTPGKNRPIEMVPNEQGGYEMAEFQNVYDDLRNKLIARGIPAEEIAYIHTANTEAQKKELFGKVRSGQVRVLIGSTQKMGAGTNVQKKLVALHHLDCPWRPSDLQQREGRIIRQGNENNEVDIYTYVTENTFDSYLYQLVEGKQKFIGQIMTSKSPVRSCEDIDETALSYAEIKALCTGNPHIKEKMDLDIDVQRLRLLKANHLSQRYALEDQIIKELPQQIAKYEQYIEGYLSDMDRLKENTHPNEDGFSPMEVEGTVYTDKKAAGSAILAACKAMTSPEPVPLGQYRGFSMDLSFASLTREFKVTLKGALYYTTNLGTDVFGNILRLDNLLESMEERISTCREQLENTRMQLENAKLEVDKPFPQEDELKRKSARLDELNILLNMDKRESEIVDGDVGDEVTAPARGSPDRER</sequence>
<dbReference type="InterPro" id="IPR001650">
    <property type="entry name" value="Helicase_C-like"/>
</dbReference>
<dbReference type="Gene3D" id="3.40.50.300">
    <property type="entry name" value="P-loop containing nucleotide triphosphate hydrolases"/>
    <property type="match status" value="2"/>
</dbReference>
<evidence type="ECO:0000256" key="1">
    <source>
        <dbReference type="SAM" id="Coils"/>
    </source>
</evidence>
<feature type="region of interest" description="Disordered" evidence="2">
    <location>
        <begin position="1388"/>
        <end position="1419"/>
    </location>
</feature>
<feature type="region of interest" description="Disordered" evidence="2">
    <location>
        <begin position="324"/>
        <end position="424"/>
    </location>
</feature>
<evidence type="ECO:0000259" key="3">
    <source>
        <dbReference type="PROSITE" id="PS51194"/>
    </source>
</evidence>
<feature type="region of interest" description="Disordered" evidence="2">
    <location>
        <begin position="3109"/>
        <end position="3129"/>
    </location>
</feature>
<feature type="region of interest" description="Disordered" evidence="2">
    <location>
        <begin position="1051"/>
        <end position="1072"/>
    </location>
</feature>
<feature type="domain" description="Helicase C-terminal" evidence="3">
    <location>
        <begin position="2693"/>
        <end position="2872"/>
    </location>
</feature>
<dbReference type="EMBL" id="CACRUB010000021">
    <property type="protein sequence ID" value="VYU04904.1"/>
    <property type="molecule type" value="Genomic_DNA"/>
</dbReference>
<protein>
    <submittedName>
        <fullName evidence="4">RNA polymerase-associated protein RapA</fullName>
    </submittedName>
</protein>
<feature type="compositionally biased region" description="Basic and acidic residues" evidence="2">
    <location>
        <begin position="364"/>
        <end position="377"/>
    </location>
</feature>